<reference evidence="13 14" key="1">
    <citation type="submission" date="2019-01" db="EMBL/GenBank/DDBJ databases">
        <title>Draft genome sequence of Psathyrella aberdarensis IHI B618.</title>
        <authorList>
            <person name="Buettner E."/>
            <person name="Kellner H."/>
        </authorList>
    </citation>
    <scope>NUCLEOTIDE SEQUENCE [LARGE SCALE GENOMIC DNA]</scope>
    <source>
        <strain evidence="13 14">IHI B618</strain>
    </source>
</reference>
<dbReference type="AlphaFoldDB" id="A0A4Q2DWV2"/>
<comment type="subunit">
    <text evidence="12">Component of the ubiquinol-cytochrome c oxidoreductase (cytochrome b-c1 complex, complex III, CIII), a multisubunit enzyme composed of 3 respiratory subunits cytochrome b, cytochrome c1 and Rieske protein, 2 core protein subunits, and additional low-molecular weight protein subunits.</text>
</comment>
<dbReference type="Pfam" id="PF05365">
    <property type="entry name" value="UCR_UQCRX_QCR9"/>
    <property type="match status" value="1"/>
</dbReference>
<evidence type="ECO:0000256" key="10">
    <source>
        <dbReference type="ARBA" id="ARBA00023136"/>
    </source>
</evidence>
<comment type="similarity">
    <text evidence="2 12">Belongs to the UQCR10/QCR9 family.</text>
</comment>
<keyword evidence="8 12" id="KW-1133">Transmembrane helix</keyword>
<feature type="transmembrane region" description="Helical" evidence="12">
    <location>
        <begin position="17"/>
        <end position="41"/>
    </location>
</feature>
<organism evidence="13 14">
    <name type="scientific">Candolleomyces aberdarensis</name>
    <dbReference type="NCBI Taxonomy" id="2316362"/>
    <lineage>
        <taxon>Eukaryota</taxon>
        <taxon>Fungi</taxon>
        <taxon>Dikarya</taxon>
        <taxon>Basidiomycota</taxon>
        <taxon>Agaricomycotina</taxon>
        <taxon>Agaricomycetes</taxon>
        <taxon>Agaricomycetidae</taxon>
        <taxon>Agaricales</taxon>
        <taxon>Agaricineae</taxon>
        <taxon>Psathyrellaceae</taxon>
        <taxon>Candolleomyces</taxon>
    </lineage>
</organism>
<dbReference type="EMBL" id="SDEE01000008">
    <property type="protein sequence ID" value="RXW25170.1"/>
    <property type="molecule type" value="Genomic_DNA"/>
</dbReference>
<gene>
    <name evidence="13" type="ORF">EST38_g666</name>
</gene>
<comment type="function">
    <text evidence="12">Component of the ubiquinol-cytochrome c oxidoreductase, a multisubunit transmembrane complex that is part of the mitochondrial electron transport chain which drives oxidative phosphorylation. The complex plays an important role in the uptake of multiple carbon sources present in different host niches.</text>
</comment>
<evidence type="ECO:0000256" key="5">
    <source>
        <dbReference type="ARBA" id="ARBA00022692"/>
    </source>
</evidence>
<evidence type="ECO:0000256" key="12">
    <source>
        <dbReference type="RuleBase" id="RU368056"/>
    </source>
</evidence>
<evidence type="ECO:0000256" key="4">
    <source>
        <dbReference type="ARBA" id="ARBA00022660"/>
    </source>
</evidence>
<sequence length="61" mass="7114">MALSNSLYNTFFKRNSVFVTTVFMGAFAFGIGFDTGVTKFYDSWNKGKQWKDIRHKYVEES</sequence>
<evidence type="ECO:0000256" key="2">
    <source>
        <dbReference type="ARBA" id="ARBA00007856"/>
    </source>
</evidence>
<keyword evidence="9 12" id="KW-0496">Mitochondrion</keyword>
<keyword evidence="3 12" id="KW-0813">Transport</keyword>
<dbReference type="STRING" id="2316362.A0A4Q2DWV2"/>
<dbReference type="Gene3D" id="1.20.5.260">
    <property type="entry name" value="Cytochrome b-c1 complex subunit 9"/>
    <property type="match status" value="1"/>
</dbReference>
<dbReference type="SUPFAM" id="SSF81514">
    <property type="entry name" value="Subunit X (non-heme 7 kDa protein) of cytochrome bc1 complex (Ubiquinol-cytochrome c reductase)"/>
    <property type="match status" value="1"/>
</dbReference>
<dbReference type="PANTHER" id="PTHR12980:SF0">
    <property type="entry name" value="CYTOCHROME B-C1 COMPLEX SUBUNIT 9"/>
    <property type="match status" value="1"/>
</dbReference>
<evidence type="ECO:0000256" key="7">
    <source>
        <dbReference type="ARBA" id="ARBA00022982"/>
    </source>
</evidence>
<evidence type="ECO:0000313" key="14">
    <source>
        <dbReference type="Proteomes" id="UP000290288"/>
    </source>
</evidence>
<dbReference type="GO" id="GO:0005743">
    <property type="term" value="C:mitochondrial inner membrane"/>
    <property type="evidence" value="ECO:0007669"/>
    <property type="project" value="UniProtKB-SubCell"/>
</dbReference>
<dbReference type="Proteomes" id="UP000290288">
    <property type="component" value="Unassembled WGS sequence"/>
</dbReference>
<dbReference type="OrthoDB" id="44067at2759"/>
<evidence type="ECO:0000313" key="13">
    <source>
        <dbReference type="EMBL" id="RXW25170.1"/>
    </source>
</evidence>
<comment type="caution">
    <text evidence="13">The sequence shown here is derived from an EMBL/GenBank/DDBJ whole genome shotgun (WGS) entry which is preliminary data.</text>
</comment>
<dbReference type="InterPro" id="IPR036656">
    <property type="entry name" value="QCR9_sf"/>
</dbReference>
<proteinExistence type="inferred from homology"/>
<evidence type="ECO:0000256" key="9">
    <source>
        <dbReference type="ARBA" id="ARBA00023128"/>
    </source>
</evidence>
<evidence type="ECO:0000256" key="1">
    <source>
        <dbReference type="ARBA" id="ARBA00004434"/>
    </source>
</evidence>
<evidence type="ECO:0000256" key="11">
    <source>
        <dbReference type="ARBA" id="ARBA00044247"/>
    </source>
</evidence>
<keyword evidence="10 12" id="KW-0472">Membrane</keyword>
<dbReference type="GO" id="GO:0006122">
    <property type="term" value="P:mitochondrial electron transport, ubiquinol to cytochrome c"/>
    <property type="evidence" value="ECO:0007669"/>
    <property type="project" value="UniProtKB-UniRule"/>
</dbReference>
<evidence type="ECO:0000256" key="8">
    <source>
        <dbReference type="ARBA" id="ARBA00022989"/>
    </source>
</evidence>
<name>A0A4Q2DWV2_9AGAR</name>
<evidence type="ECO:0000256" key="6">
    <source>
        <dbReference type="ARBA" id="ARBA00022792"/>
    </source>
</evidence>
<evidence type="ECO:0000256" key="3">
    <source>
        <dbReference type="ARBA" id="ARBA00022448"/>
    </source>
</evidence>
<dbReference type="PANTHER" id="PTHR12980">
    <property type="entry name" value="UBIQUINOL-CYTOCHROME C REDUCTASE COMPLEX, SUBUNIT X"/>
    <property type="match status" value="1"/>
</dbReference>
<comment type="subcellular location">
    <subcellularLocation>
        <location evidence="1 12">Mitochondrion inner membrane</location>
        <topology evidence="1 12">Single-pass membrane protein</topology>
    </subcellularLocation>
</comment>
<accession>A0A4Q2DWV2</accession>
<dbReference type="FunFam" id="1.20.5.260:FF:000001">
    <property type="entry name" value="Cytochrome b-c1 complex subunit 9"/>
    <property type="match status" value="1"/>
</dbReference>
<keyword evidence="6 12" id="KW-0999">Mitochondrion inner membrane</keyword>
<keyword evidence="5 12" id="KW-0812">Transmembrane</keyword>
<protein>
    <recommendedName>
        <fullName evidence="11 12">Complex III subunit 9</fullName>
    </recommendedName>
</protein>
<keyword evidence="4 12" id="KW-0679">Respiratory chain</keyword>
<dbReference type="GO" id="GO:0045275">
    <property type="term" value="C:respiratory chain complex III"/>
    <property type="evidence" value="ECO:0007669"/>
    <property type="project" value="UniProtKB-UniRule"/>
</dbReference>
<keyword evidence="7 12" id="KW-0249">Electron transport</keyword>
<keyword evidence="14" id="KW-1185">Reference proteome</keyword>
<dbReference type="InterPro" id="IPR008027">
    <property type="entry name" value="QCR9"/>
</dbReference>